<dbReference type="SUPFAM" id="SSF55048">
    <property type="entry name" value="Probable ACP-binding domain of malonyl-CoA ACP transacylase"/>
    <property type="match status" value="1"/>
</dbReference>
<proteinExistence type="predicted"/>
<dbReference type="Pfam" id="PF00698">
    <property type="entry name" value="Acyl_transf_1"/>
    <property type="match status" value="1"/>
</dbReference>
<keyword evidence="2" id="KW-0597">Phosphoprotein</keyword>
<dbReference type="InterPro" id="IPR014043">
    <property type="entry name" value="Acyl_transferase_dom"/>
</dbReference>
<evidence type="ECO:0000256" key="3">
    <source>
        <dbReference type="SAM" id="MobiDB-lite"/>
    </source>
</evidence>
<reference evidence="5" key="1">
    <citation type="submission" date="2019-12" db="EMBL/GenBank/DDBJ databases">
        <title>Actinomadura physcomitrii sp. nov., a novel actinomycete isolated from moss [Physcomitrium sphaericum (Ludw) Fuernr].</title>
        <authorList>
            <person name="Zhuang X."/>
        </authorList>
    </citation>
    <scope>NUCLEOTIDE SEQUENCE [LARGE SCALE GENOMIC DNA]</scope>
    <source>
        <strain evidence="5">LD22</strain>
    </source>
</reference>
<name>A0A6I4MGF5_9ACTN</name>
<accession>A0A6I4MGF5</accession>
<keyword evidence="6" id="KW-1185">Reference proteome</keyword>
<dbReference type="PANTHER" id="PTHR43775:SF37">
    <property type="entry name" value="SI:DKEY-61P9.11"/>
    <property type="match status" value="1"/>
</dbReference>
<keyword evidence="5" id="KW-0012">Acyltransferase</keyword>
<protein>
    <submittedName>
        <fullName evidence="5">Acyltransferase domain-containing protein</fullName>
    </submittedName>
</protein>
<dbReference type="InterPro" id="IPR001227">
    <property type="entry name" value="Ac_transferase_dom_sf"/>
</dbReference>
<dbReference type="Gene3D" id="3.30.70.250">
    <property type="entry name" value="Malonyl-CoA ACP transacylase, ACP-binding"/>
    <property type="match status" value="1"/>
</dbReference>
<keyword evidence="5" id="KW-0808">Transferase</keyword>
<dbReference type="SMART" id="SM00827">
    <property type="entry name" value="PKS_AT"/>
    <property type="match status" value="1"/>
</dbReference>
<evidence type="ECO:0000259" key="4">
    <source>
        <dbReference type="SMART" id="SM00827"/>
    </source>
</evidence>
<evidence type="ECO:0000313" key="5">
    <source>
        <dbReference type="EMBL" id="MWA03655.1"/>
    </source>
</evidence>
<dbReference type="SUPFAM" id="SSF52151">
    <property type="entry name" value="FabD/lysophospholipase-like"/>
    <property type="match status" value="1"/>
</dbReference>
<dbReference type="Gene3D" id="3.40.366.10">
    <property type="entry name" value="Malonyl-Coenzyme A Acyl Carrier Protein, domain 2"/>
    <property type="match status" value="1"/>
</dbReference>
<dbReference type="GO" id="GO:0071770">
    <property type="term" value="P:DIM/DIP cell wall layer assembly"/>
    <property type="evidence" value="ECO:0007669"/>
    <property type="project" value="TreeGrafter"/>
</dbReference>
<evidence type="ECO:0000256" key="2">
    <source>
        <dbReference type="ARBA" id="ARBA00022553"/>
    </source>
</evidence>
<dbReference type="GO" id="GO:0004312">
    <property type="term" value="F:fatty acid synthase activity"/>
    <property type="evidence" value="ECO:0007669"/>
    <property type="project" value="TreeGrafter"/>
</dbReference>
<dbReference type="InterPro" id="IPR050091">
    <property type="entry name" value="PKS_NRPS_Biosynth_Enz"/>
</dbReference>
<dbReference type="InterPro" id="IPR016035">
    <property type="entry name" value="Acyl_Trfase/lysoPLipase"/>
</dbReference>
<dbReference type="GO" id="GO:0005737">
    <property type="term" value="C:cytoplasm"/>
    <property type="evidence" value="ECO:0007669"/>
    <property type="project" value="TreeGrafter"/>
</dbReference>
<keyword evidence="1" id="KW-0596">Phosphopantetheine</keyword>
<dbReference type="PANTHER" id="PTHR43775">
    <property type="entry name" value="FATTY ACID SYNTHASE"/>
    <property type="match status" value="1"/>
</dbReference>
<dbReference type="Gene3D" id="3.30.70.3290">
    <property type="match status" value="1"/>
</dbReference>
<feature type="region of interest" description="Disordered" evidence="3">
    <location>
        <begin position="1"/>
        <end position="41"/>
    </location>
</feature>
<evidence type="ECO:0000256" key="1">
    <source>
        <dbReference type="ARBA" id="ARBA00022450"/>
    </source>
</evidence>
<organism evidence="5 6">
    <name type="scientific">Actinomadura physcomitrii</name>
    <dbReference type="NCBI Taxonomy" id="2650748"/>
    <lineage>
        <taxon>Bacteria</taxon>
        <taxon>Bacillati</taxon>
        <taxon>Actinomycetota</taxon>
        <taxon>Actinomycetes</taxon>
        <taxon>Streptosporangiales</taxon>
        <taxon>Thermomonosporaceae</taxon>
        <taxon>Actinomadura</taxon>
    </lineage>
</organism>
<dbReference type="InterPro" id="IPR016036">
    <property type="entry name" value="Malonyl_transacylase_ACP-bd"/>
</dbReference>
<dbReference type="GO" id="GO:0006633">
    <property type="term" value="P:fatty acid biosynthetic process"/>
    <property type="evidence" value="ECO:0007669"/>
    <property type="project" value="TreeGrafter"/>
</dbReference>
<dbReference type="Proteomes" id="UP000462055">
    <property type="component" value="Unassembled WGS sequence"/>
</dbReference>
<gene>
    <name evidence="5" type="ORF">F8568_025385</name>
</gene>
<feature type="domain" description="Malonyl-CoA:ACP transacylase (MAT)" evidence="4">
    <location>
        <begin position="51"/>
        <end position="352"/>
    </location>
</feature>
<dbReference type="GO" id="GO:0005886">
    <property type="term" value="C:plasma membrane"/>
    <property type="evidence" value="ECO:0007669"/>
    <property type="project" value="TreeGrafter"/>
</dbReference>
<sequence>MPVLRAPEVRRPGRGDPAFGHRQAAPPPDARAVRRRRGPGGRRAMSEIVFLFPGQGAQHPGMARELFGREPVFTEVLEEFFELLGGEGKRLRDDWLTDDPAVPLDEGRRAQPLLFILGYALAQTLEARGVRPGVLLGHSVGELAAAAFAGVFDLSASARLMQARSLALDGSPAGGMLAVGAAPGELTRFIDPPGRPGGVVVGAVNAPRQTVLAGPEPRLGEVERALADAGTPGRRVPALQAFHSPAMAEAAEIFTAAFAQESLRPPSLRIQSTRTARTVRPDEATDPGFWAGQIAGAVLFWPALEALLAEGDFTLVEVGPGRRLSTPARRHPALRSGRSTVIPMLPSTAKGTWEFWTAALDALDALP</sequence>
<dbReference type="AlphaFoldDB" id="A0A6I4MGF5"/>
<evidence type="ECO:0000313" key="6">
    <source>
        <dbReference type="Proteomes" id="UP000462055"/>
    </source>
</evidence>
<comment type="caution">
    <text evidence="5">The sequence shown here is derived from an EMBL/GenBank/DDBJ whole genome shotgun (WGS) entry which is preliminary data.</text>
</comment>
<dbReference type="EMBL" id="WBMS02000021">
    <property type="protein sequence ID" value="MWA03655.1"/>
    <property type="molecule type" value="Genomic_DNA"/>
</dbReference>